<sequence length="307" mass="34675">MSTDGQKFNEFVAEAGPSNAPEGADAPGASDLPAPDETKESPYKASEDQIASQIEKSEELPSYAELVRSGEVSDPEERRKQLSGLSVDIQLVKFTAQIAVQRFNEYKAQNIPLPLKSILDQSLAMHKILIVIRAMIAELQLSDDTYLYLQTASEYLGCQILVRYAILKKNPLLFRDSDGNFPLVRLMQDSYMRAWYKLAQMLTNPDFNKLTNEAKIAKIDISGGEFHLLLFKLIDPSYSYHTGKRISKFIDKVFGTPKKEECTSGLCNISPEEMNTIKYQCTCEVSKYLKRKLKGKRDSISRSHRIL</sequence>
<feature type="region of interest" description="Disordered" evidence="1">
    <location>
        <begin position="1"/>
        <end position="58"/>
    </location>
</feature>
<accession>S8AM26</accession>
<reference evidence="3" key="2">
    <citation type="submission" date="2013-04" db="EMBL/GenBank/DDBJ databases">
        <title>Genomic mechanisms accounting for the adaptation to parasitism in nematode-trapping fungi.</title>
        <authorList>
            <person name="Ahren D.G."/>
        </authorList>
    </citation>
    <scope>NUCLEOTIDE SEQUENCE [LARGE SCALE GENOMIC DNA]</scope>
    <source>
        <strain evidence="3">CBS 200.50</strain>
    </source>
</reference>
<dbReference type="HOGENOM" id="CLU_906193_0_0_1"/>
<dbReference type="OrthoDB" id="5276977at2759"/>
<dbReference type="AlphaFoldDB" id="S8AM26"/>
<name>S8AM26_DACHA</name>
<evidence type="ECO:0000313" key="3">
    <source>
        <dbReference type="Proteomes" id="UP000015100"/>
    </source>
</evidence>
<evidence type="ECO:0000256" key="1">
    <source>
        <dbReference type="SAM" id="MobiDB-lite"/>
    </source>
</evidence>
<proteinExistence type="predicted"/>
<dbReference type="OMA" id="CTCEVSK"/>
<dbReference type="Proteomes" id="UP000015100">
    <property type="component" value="Unassembled WGS sequence"/>
</dbReference>
<gene>
    <name evidence="2" type="ORF">H072_3979</name>
</gene>
<comment type="caution">
    <text evidence="2">The sequence shown here is derived from an EMBL/GenBank/DDBJ whole genome shotgun (WGS) entry which is preliminary data.</text>
</comment>
<reference evidence="2 3" key="1">
    <citation type="journal article" date="2013" name="PLoS Genet.">
        <title>Genomic mechanisms accounting for the adaptation to parasitism in nematode-trapping fungi.</title>
        <authorList>
            <person name="Meerupati T."/>
            <person name="Andersson K.M."/>
            <person name="Friman E."/>
            <person name="Kumar D."/>
            <person name="Tunlid A."/>
            <person name="Ahren D."/>
        </authorList>
    </citation>
    <scope>NUCLEOTIDE SEQUENCE [LARGE SCALE GENOMIC DNA]</scope>
    <source>
        <strain evidence="2 3">CBS 200.50</strain>
    </source>
</reference>
<dbReference type="EMBL" id="AQGS01000129">
    <property type="protein sequence ID" value="EPS42176.1"/>
    <property type="molecule type" value="Genomic_DNA"/>
</dbReference>
<feature type="compositionally biased region" description="Basic and acidic residues" evidence="1">
    <location>
        <begin position="36"/>
        <end position="47"/>
    </location>
</feature>
<evidence type="ECO:0000313" key="2">
    <source>
        <dbReference type="EMBL" id="EPS42176.1"/>
    </source>
</evidence>
<keyword evidence="3" id="KW-1185">Reference proteome</keyword>
<organism evidence="2 3">
    <name type="scientific">Dactylellina haptotyla (strain CBS 200.50)</name>
    <name type="common">Nematode-trapping fungus</name>
    <name type="synonym">Monacrosporium haptotylum</name>
    <dbReference type="NCBI Taxonomy" id="1284197"/>
    <lineage>
        <taxon>Eukaryota</taxon>
        <taxon>Fungi</taxon>
        <taxon>Dikarya</taxon>
        <taxon>Ascomycota</taxon>
        <taxon>Pezizomycotina</taxon>
        <taxon>Orbiliomycetes</taxon>
        <taxon>Orbiliales</taxon>
        <taxon>Orbiliaceae</taxon>
        <taxon>Dactylellina</taxon>
    </lineage>
</organism>
<protein>
    <submittedName>
        <fullName evidence="2">Uncharacterized protein</fullName>
    </submittedName>
</protein>